<sequence length="379" mass="41958">MPINELKLARELIRRPSVTPRDAGAINILTKNLRSLGFKCQMMNFNNIKNLYAKLGTSSPNFCFAGHTDVVPVGDLKSWSVNPFSGTVKNNKLIGRGASDMKGSIACFIAALSQFKKIKLKFKGSISLLITGDEEAIAINGTKKVVEKLKKRKEKINFCLVGEPTNLTKLGQMMKIGRRGSITGYLTVYGTQGHVAYPHQANNPAPVITKILNQIENMKLDRGTKNFQPSNLEVVNINIENTADNVIPAEATATFNIRFNNKHSSGSLKKKLNKVFSNVCRRSGCSFKISYMVSGEAFLTTPNKTTYMIQKIIKKITKVKPKLSTAGGTSDARFIRKISPCVEFGLVGKTAHKVDEMVSVADMKKLKKIYLNILQNYFK</sequence>
<dbReference type="NCBIfam" id="TIGR01246">
    <property type="entry name" value="dapE_proteo"/>
    <property type="match status" value="1"/>
</dbReference>
<dbReference type="Pfam" id="PF01546">
    <property type="entry name" value="Peptidase_M20"/>
    <property type="match status" value="1"/>
</dbReference>
<feature type="active site" description="Proton acceptor" evidence="15">
    <location>
        <position position="134"/>
    </location>
</feature>
<evidence type="ECO:0000256" key="5">
    <source>
        <dbReference type="ARBA" id="ARBA00022391"/>
    </source>
</evidence>
<evidence type="ECO:0000256" key="10">
    <source>
        <dbReference type="ARBA" id="ARBA00022915"/>
    </source>
</evidence>
<evidence type="ECO:0000256" key="7">
    <source>
        <dbReference type="ARBA" id="ARBA00022723"/>
    </source>
</evidence>
<evidence type="ECO:0000256" key="14">
    <source>
        <dbReference type="ARBA" id="ARBA00051301"/>
    </source>
</evidence>
<dbReference type="GO" id="GO:0008777">
    <property type="term" value="F:acetylornithine deacetylase activity"/>
    <property type="evidence" value="ECO:0007669"/>
    <property type="project" value="TreeGrafter"/>
</dbReference>
<accession>E0XWL4</accession>
<gene>
    <name evidence="15" type="primary">dapE</name>
</gene>
<dbReference type="UniPathway" id="UPA00034">
    <property type="reaction ID" value="UER00021"/>
</dbReference>
<dbReference type="GO" id="GO:0019877">
    <property type="term" value="P:diaminopimelate biosynthetic process"/>
    <property type="evidence" value="ECO:0007669"/>
    <property type="project" value="UniProtKB-UniRule"/>
</dbReference>
<feature type="binding site" evidence="15">
    <location>
        <position position="135"/>
    </location>
    <ligand>
        <name>Zn(2+)</name>
        <dbReference type="ChEBI" id="CHEBI:29105"/>
        <label>2</label>
    </ligand>
</feature>
<dbReference type="InterPro" id="IPR002933">
    <property type="entry name" value="Peptidase_M20"/>
</dbReference>
<dbReference type="CDD" id="cd03891">
    <property type="entry name" value="M20_DapE_proteobac"/>
    <property type="match status" value="1"/>
</dbReference>
<keyword evidence="6 15" id="KW-0028">Amino-acid biosynthesis</keyword>
<feature type="binding site" evidence="15">
    <location>
        <position position="163"/>
    </location>
    <ligand>
        <name>Zn(2+)</name>
        <dbReference type="ChEBI" id="CHEBI:29105"/>
        <label>1</label>
    </ligand>
</feature>
<comment type="function">
    <text evidence="15">Catalyzes the hydrolysis of N-succinyl-L,L-diaminopimelic acid (SDAP), forming succinate and LL-2,6-diaminopimelate (DAP), an intermediate involved in the bacterial biosynthesis of lysine and meso-diaminopimelic acid, an essential component of bacterial cell walls.</text>
</comment>
<name>E0XWL4_9PROT</name>
<feature type="binding site" evidence="15">
    <location>
        <position position="352"/>
    </location>
    <ligand>
        <name>Zn(2+)</name>
        <dbReference type="ChEBI" id="CHEBI:29105"/>
        <label>2</label>
    </ligand>
</feature>
<evidence type="ECO:0000256" key="4">
    <source>
        <dbReference type="ARBA" id="ARBA00011921"/>
    </source>
</evidence>
<keyword evidence="8 15" id="KW-0378">Hydrolase</keyword>
<dbReference type="InterPro" id="IPR011650">
    <property type="entry name" value="Peptidase_M20_dimer"/>
</dbReference>
<keyword evidence="12 15" id="KW-0170">Cobalt</keyword>
<dbReference type="GO" id="GO:0006526">
    <property type="term" value="P:L-arginine biosynthetic process"/>
    <property type="evidence" value="ECO:0007669"/>
    <property type="project" value="TreeGrafter"/>
</dbReference>
<comment type="similarity">
    <text evidence="2 15">Belongs to the peptidase M20A family. DapE subfamily.</text>
</comment>
<keyword evidence="11 15" id="KW-0457">Lysine biosynthesis</keyword>
<feature type="domain" description="Peptidase M20 dimerisation" evidence="16">
    <location>
        <begin position="176"/>
        <end position="280"/>
    </location>
</feature>
<comment type="catalytic activity">
    <reaction evidence="14 15">
        <text>N-succinyl-(2S,6S)-2,6-diaminopimelate + H2O = (2S,6S)-2,6-diaminopimelate + succinate</text>
        <dbReference type="Rhea" id="RHEA:22608"/>
        <dbReference type="ChEBI" id="CHEBI:15377"/>
        <dbReference type="ChEBI" id="CHEBI:30031"/>
        <dbReference type="ChEBI" id="CHEBI:57609"/>
        <dbReference type="ChEBI" id="CHEBI:58087"/>
        <dbReference type="EC" id="3.5.1.18"/>
    </reaction>
</comment>
<proteinExistence type="inferred from homology"/>
<dbReference type="EMBL" id="GU474900">
    <property type="protein sequence ID" value="ADI18805.1"/>
    <property type="molecule type" value="Genomic_DNA"/>
</dbReference>
<comment type="subunit">
    <text evidence="3 15">Homodimer.</text>
</comment>
<dbReference type="Pfam" id="PF07687">
    <property type="entry name" value="M20_dimer"/>
    <property type="match status" value="1"/>
</dbReference>
<keyword evidence="9 15" id="KW-0862">Zinc</keyword>
<evidence type="ECO:0000256" key="3">
    <source>
        <dbReference type="ARBA" id="ARBA00011738"/>
    </source>
</evidence>
<dbReference type="EC" id="3.5.1.18" evidence="4 15"/>
<evidence type="ECO:0000256" key="11">
    <source>
        <dbReference type="ARBA" id="ARBA00023154"/>
    </source>
</evidence>
<evidence type="ECO:0000256" key="6">
    <source>
        <dbReference type="ARBA" id="ARBA00022605"/>
    </source>
</evidence>
<dbReference type="AlphaFoldDB" id="E0XWL4"/>
<dbReference type="GO" id="GO:0050897">
    <property type="term" value="F:cobalt ion binding"/>
    <property type="evidence" value="ECO:0007669"/>
    <property type="project" value="UniProtKB-UniRule"/>
</dbReference>
<dbReference type="GO" id="GO:0008270">
    <property type="term" value="F:zinc ion binding"/>
    <property type="evidence" value="ECO:0007669"/>
    <property type="project" value="UniProtKB-UniRule"/>
</dbReference>
<evidence type="ECO:0000256" key="2">
    <source>
        <dbReference type="ARBA" id="ARBA00006746"/>
    </source>
</evidence>
<keyword evidence="7 15" id="KW-0479">Metal-binding</keyword>
<feature type="active site" evidence="15">
    <location>
        <position position="69"/>
    </location>
</feature>
<dbReference type="Gene3D" id="3.40.630.10">
    <property type="entry name" value="Zn peptidases"/>
    <property type="match status" value="2"/>
</dbReference>
<dbReference type="PANTHER" id="PTHR43808">
    <property type="entry name" value="ACETYLORNITHINE DEACETYLASE"/>
    <property type="match status" value="1"/>
</dbReference>
<feature type="binding site" evidence="15">
    <location>
        <position position="67"/>
    </location>
    <ligand>
        <name>Zn(2+)</name>
        <dbReference type="ChEBI" id="CHEBI:29105"/>
        <label>1</label>
    </ligand>
</feature>
<evidence type="ECO:0000259" key="16">
    <source>
        <dbReference type="Pfam" id="PF07687"/>
    </source>
</evidence>
<dbReference type="HAMAP" id="MF_01690">
    <property type="entry name" value="DapE"/>
    <property type="match status" value="1"/>
</dbReference>
<dbReference type="GO" id="GO:0009014">
    <property type="term" value="F:succinyl-diaminopimelate desuccinylase activity"/>
    <property type="evidence" value="ECO:0007669"/>
    <property type="project" value="UniProtKB-UniRule"/>
</dbReference>
<dbReference type="NCBIfam" id="NF009557">
    <property type="entry name" value="PRK13009.1"/>
    <property type="match status" value="1"/>
</dbReference>
<organism evidence="17">
    <name type="scientific">uncultured SAR11 cluster bacterium HF4000_37C10</name>
    <dbReference type="NCBI Taxonomy" id="710727"/>
    <lineage>
        <taxon>Bacteria</taxon>
        <taxon>Pseudomonadati</taxon>
        <taxon>Pseudomonadota</taxon>
        <taxon>Alphaproteobacteria</taxon>
        <taxon>Candidatus Pelagibacterales</taxon>
        <taxon>environmental samples</taxon>
    </lineage>
</organism>
<feature type="binding site" evidence="15">
    <location>
        <position position="100"/>
    </location>
    <ligand>
        <name>Zn(2+)</name>
        <dbReference type="ChEBI" id="CHEBI:29105"/>
        <label>2</label>
    </ligand>
</feature>
<comment type="cofactor">
    <cofactor evidence="15">
        <name>Zn(2+)</name>
        <dbReference type="ChEBI" id="CHEBI:29105"/>
    </cofactor>
    <cofactor evidence="15">
        <name>Co(2+)</name>
        <dbReference type="ChEBI" id="CHEBI:48828"/>
    </cofactor>
    <text evidence="15">Binds 2 Zn(2+) or Co(2+) ions per subunit.</text>
</comment>
<evidence type="ECO:0000256" key="13">
    <source>
        <dbReference type="ARBA" id="ARBA00031891"/>
    </source>
</evidence>
<evidence type="ECO:0000313" key="17">
    <source>
        <dbReference type="EMBL" id="ADI18805.1"/>
    </source>
</evidence>
<dbReference type="SUPFAM" id="SSF53187">
    <property type="entry name" value="Zn-dependent exopeptidases"/>
    <property type="match status" value="1"/>
</dbReference>
<dbReference type="GO" id="GO:0009089">
    <property type="term" value="P:lysine biosynthetic process via diaminopimelate"/>
    <property type="evidence" value="ECO:0007669"/>
    <property type="project" value="UniProtKB-UniRule"/>
</dbReference>
<reference evidence="17" key="1">
    <citation type="journal article" date="2011" name="Environ. Microbiol.">
        <title>Time-series analyses of Monterey Bay coastal microbial picoplankton using a 'genome proxy' microarray.</title>
        <authorList>
            <person name="Rich V.I."/>
            <person name="Pham V.D."/>
            <person name="Eppley J."/>
            <person name="Shi Y."/>
            <person name="DeLong E.F."/>
        </authorList>
    </citation>
    <scope>NUCLEOTIDE SEQUENCE</scope>
</reference>
<comment type="pathway">
    <text evidence="1 15">Amino-acid biosynthesis; L-lysine biosynthesis via DAP pathway; LL-2,6-diaminopimelate from (S)-tetrahydrodipicolinate (succinylase route): step 3/3.</text>
</comment>
<evidence type="ECO:0000256" key="1">
    <source>
        <dbReference type="ARBA" id="ARBA00005130"/>
    </source>
</evidence>
<dbReference type="Gene3D" id="3.30.70.360">
    <property type="match status" value="1"/>
</dbReference>
<evidence type="ECO:0000256" key="8">
    <source>
        <dbReference type="ARBA" id="ARBA00022801"/>
    </source>
</evidence>
<feature type="binding site" evidence="15">
    <location>
        <position position="100"/>
    </location>
    <ligand>
        <name>Zn(2+)</name>
        <dbReference type="ChEBI" id="CHEBI:29105"/>
        <label>1</label>
    </ligand>
</feature>
<evidence type="ECO:0000256" key="9">
    <source>
        <dbReference type="ARBA" id="ARBA00022833"/>
    </source>
</evidence>
<keyword evidence="10 15" id="KW-0220">Diaminopimelate biosynthesis</keyword>
<protein>
    <recommendedName>
        <fullName evidence="5 15">Succinyl-diaminopimelate desuccinylase</fullName>
        <shortName evidence="15">SDAP desuccinylase</shortName>
        <ecNumber evidence="4 15">3.5.1.18</ecNumber>
    </recommendedName>
    <alternativeName>
        <fullName evidence="13 15">N-succinyl-LL-2,6-diaminoheptanedioate amidohydrolase</fullName>
    </alternativeName>
</protein>
<dbReference type="InterPro" id="IPR036264">
    <property type="entry name" value="Bact_exopeptidase_dim_dom"/>
</dbReference>
<dbReference type="InterPro" id="IPR005941">
    <property type="entry name" value="DapE_proteobac"/>
</dbReference>
<evidence type="ECO:0000256" key="12">
    <source>
        <dbReference type="ARBA" id="ARBA00023285"/>
    </source>
</evidence>
<dbReference type="SUPFAM" id="SSF55031">
    <property type="entry name" value="Bacterial exopeptidase dimerisation domain"/>
    <property type="match status" value="1"/>
</dbReference>
<dbReference type="PANTHER" id="PTHR43808:SF31">
    <property type="entry name" value="N-ACETYL-L-CITRULLINE DEACETYLASE"/>
    <property type="match status" value="1"/>
</dbReference>
<dbReference type="InterPro" id="IPR050072">
    <property type="entry name" value="Peptidase_M20A"/>
</dbReference>
<evidence type="ECO:0000256" key="15">
    <source>
        <dbReference type="HAMAP-Rule" id="MF_01690"/>
    </source>
</evidence>